<dbReference type="InterPro" id="IPR001611">
    <property type="entry name" value="Leu-rich_rpt"/>
</dbReference>
<dbReference type="InParanoid" id="G0VJM4"/>
<dbReference type="GO" id="GO:0035591">
    <property type="term" value="F:signaling adaptor activity"/>
    <property type="evidence" value="ECO:0007669"/>
    <property type="project" value="TreeGrafter"/>
</dbReference>
<feature type="compositionally biased region" description="Low complexity" evidence="3">
    <location>
        <begin position="270"/>
        <end position="286"/>
    </location>
</feature>
<dbReference type="KEGG" id="ncs:NCAS_0I00360"/>
<dbReference type="GeneID" id="96905395"/>
<dbReference type="InterPro" id="IPR025875">
    <property type="entry name" value="Leu-rich_rpt_4"/>
</dbReference>
<reference key="2">
    <citation type="submission" date="2011-08" db="EMBL/GenBank/DDBJ databases">
        <title>Genome sequence of Naumovozyma castellii.</title>
        <authorList>
            <person name="Gordon J.L."/>
            <person name="Armisen D."/>
            <person name="Proux-Wera E."/>
            <person name="OhEigeartaigh S.S."/>
            <person name="Byrne K.P."/>
            <person name="Wolfe K.H."/>
        </authorList>
    </citation>
    <scope>NUCLEOTIDE SEQUENCE</scope>
    <source>
        <strain>Type strain:CBS 4309</strain>
    </source>
</reference>
<dbReference type="OrthoDB" id="7451790at2759"/>
<protein>
    <submittedName>
        <fullName evidence="4">Uncharacterized protein</fullName>
    </submittedName>
</protein>
<evidence type="ECO:0000256" key="2">
    <source>
        <dbReference type="ARBA" id="ARBA00022737"/>
    </source>
</evidence>
<keyword evidence="2" id="KW-0677">Repeat</keyword>
<dbReference type="EMBL" id="HE576760">
    <property type="protein sequence ID" value="CCC71704.1"/>
    <property type="molecule type" value="Genomic_DNA"/>
</dbReference>
<accession>G0VJM4</accession>
<dbReference type="GO" id="GO:0061499">
    <property type="term" value="C:outer plaque of mitotic spindle pole body"/>
    <property type="evidence" value="ECO:0007669"/>
    <property type="project" value="TreeGrafter"/>
</dbReference>
<dbReference type="HOGENOM" id="CLU_340727_0_0_1"/>
<dbReference type="RefSeq" id="XP_003678050.1">
    <property type="nucleotide sequence ID" value="XM_003678002.1"/>
</dbReference>
<dbReference type="PRINTS" id="PR00019">
    <property type="entry name" value="LEURICHRPT"/>
</dbReference>
<dbReference type="GO" id="GO:1902412">
    <property type="term" value="P:regulation of mitotic cytokinesis"/>
    <property type="evidence" value="ECO:0007669"/>
    <property type="project" value="TreeGrafter"/>
</dbReference>
<evidence type="ECO:0000256" key="3">
    <source>
        <dbReference type="SAM" id="MobiDB-lite"/>
    </source>
</evidence>
<dbReference type="PANTHER" id="PTHR47566">
    <property type="match status" value="1"/>
</dbReference>
<organism evidence="4 5">
    <name type="scientific">Naumovozyma castellii</name>
    <name type="common">Yeast</name>
    <name type="synonym">Saccharomyces castellii</name>
    <dbReference type="NCBI Taxonomy" id="27288"/>
    <lineage>
        <taxon>Eukaryota</taxon>
        <taxon>Fungi</taxon>
        <taxon>Dikarya</taxon>
        <taxon>Ascomycota</taxon>
        <taxon>Saccharomycotina</taxon>
        <taxon>Saccharomycetes</taxon>
        <taxon>Saccharomycetales</taxon>
        <taxon>Saccharomycetaceae</taxon>
        <taxon>Naumovozyma</taxon>
    </lineage>
</organism>
<dbReference type="AlphaFoldDB" id="G0VJM4"/>
<dbReference type="Proteomes" id="UP000001640">
    <property type="component" value="Chromosome 9"/>
</dbReference>
<evidence type="ECO:0000313" key="4">
    <source>
        <dbReference type="EMBL" id="CCC71704.1"/>
    </source>
</evidence>
<evidence type="ECO:0000256" key="1">
    <source>
        <dbReference type="ARBA" id="ARBA00022614"/>
    </source>
</evidence>
<name>G0VJM4_NAUCA</name>
<proteinExistence type="predicted"/>
<dbReference type="GO" id="GO:0031028">
    <property type="term" value="P:septation initiation signaling"/>
    <property type="evidence" value="ECO:0007669"/>
    <property type="project" value="TreeGrafter"/>
</dbReference>
<evidence type="ECO:0000313" key="5">
    <source>
        <dbReference type="Proteomes" id="UP000001640"/>
    </source>
</evidence>
<dbReference type="Gene3D" id="3.80.10.10">
    <property type="entry name" value="Ribonuclease Inhibitor"/>
    <property type="match status" value="3"/>
</dbReference>
<dbReference type="InterPro" id="IPR032675">
    <property type="entry name" value="LRR_dom_sf"/>
</dbReference>
<dbReference type="PANTHER" id="PTHR47566:SF1">
    <property type="entry name" value="PROTEIN NUD1"/>
    <property type="match status" value="1"/>
</dbReference>
<dbReference type="OMA" id="TNTFKRH"/>
<dbReference type="SUPFAM" id="SSF52058">
    <property type="entry name" value="L domain-like"/>
    <property type="match status" value="1"/>
</dbReference>
<dbReference type="PROSITE" id="PS51450">
    <property type="entry name" value="LRR"/>
    <property type="match status" value="2"/>
</dbReference>
<feature type="region of interest" description="Disordered" evidence="3">
    <location>
        <begin position="265"/>
        <end position="295"/>
    </location>
</feature>
<gene>
    <name evidence="4" type="primary">NCAS0I00360</name>
    <name evidence="4" type="ordered locus">NCAS_0I00360</name>
</gene>
<feature type="compositionally biased region" description="Low complexity" evidence="3">
    <location>
        <begin position="174"/>
        <end position="198"/>
    </location>
</feature>
<feature type="region of interest" description="Disordered" evidence="3">
    <location>
        <begin position="174"/>
        <end position="211"/>
    </location>
</feature>
<reference evidence="4 5" key="1">
    <citation type="journal article" date="2011" name="Proc. Natl. Acad. Sci. U.S.A.">
        <title>Evolutionary erosion of yeast sex chromosomes by mating-type switching accidents.</title>
        <authorList>
            <person name="Gordon J.L."/>
            <person name="Armisen D."/>
            <person name="Proux-Wera E."/>
            <person name="Oheigeartaigh S.S."/>
            <person name="Byrne K.P."/>
            <person name="Wolfe K.H."/>
        </authorList>
    </citation>
    <scope>NUCLEOTIDE SEQUENCE [LARGE SCALE GENOMIC DNA]</scope>
    <source>
        <strain evidence="5">ATCC 76901 / BCRC 22586 / CBS 4309 / NBRC 1992 / NRRL Y-12630</strain>
    </source>
</reference>
<dbReference type="InterPro" id="IPR052574">
    <property type="entry name" value="CDIRP"/>
</dbReference>
<sequence>MDSVLQQESPSKGMDQSFQKFNISQSNFPGVKSFLEEEKPYNPERKTASKSYLTNRDFADSNFISHGDVDVNAQSSLDIKKRNLNKRTMSSVRTTTGSGSIDYGTVQRGRRSLSGTTKNEEVPQFKQYMLNANNKSNMMSKEPESDMIVSTSLNDLTGVPNTFKKHHDILQNSRLNSSHSNSNSNLHTQSNNNNNSNKDSMESDNDSSDPRNEAMRVFENVINKNRGPTGANPNTFQEFMMHSTQQDIPSRHDDEEEDGDANVNKLKIKSSPNDTSLSDSISSTNSEDLMSSDSPSFNKTKKLFQNNANLTQQNSKQEIQLYGPQDAGYVFETREGVWSAPPNDNSNNNTDNNLHNNDHGDNISAMANSISMTNSTMDNDMTSGNYGDMNNTRIDSPKFDVKYMPPHVEKKEPDHSLPYLNSNGDITTGSKLETSFRESRIKLISVLTEKISSKTDWQSIFELTINGENLRNIVSLNENLPNLLYCNLDDNELESLEGVPAQVMELSCCNNNLTSVNFSIDQLIHLEKLNVSHNLIHSNLSLLGSSLLCSHLKYIDLSNNKINSLEGLSDCQPIQLNLANNNIVGTVDFAKLILHTPGPLNGWLTVEELNLSGNAITSIHNLSSLPNLKILRLDGNPIEYINDTNECETLETLTLLNTSKTLQYIGEGEKLPYPRLHTLKIDGNFPGLLQLQELPLTLQILHVENGSVDTLPSWDLLPDTLRSLTLTHIHGLSQIPLDLRYRLPLLKKLNLSHNELHNCYDFIEAIPSFCLEELDLRGNRFIPTCEEIWSYRHYDTKTARAVVHVMRAKFEEALGLTCPCLSLVLL</sequence>
<dbReference type="SMART" id="SM00365">
    <property type="entry name" value="LRR_SD22"/>
    <property type="match status" value="3"/>
</dbReference>
<dbReference type="Pfam" id="PF12799">
    <property type="entry name" value="LRR_4"/>
    <property type="match status" value="1"/>
</dbReference>
<keyword evidence="5" id="KW-1185">Reference proteome</keyword>
<dbReference type="eggNOG" id="KOG0531">
    <property type="taxonomic scope" value="Eukaryota"/>
</dbReference>
<dbReference type="Pfam" id="PF13516">
    <property type="entry name" value="LRR_6"/>
    <property type="match status" value="1"/>
</dbReference>
<keyword evidence="1" id="KW-0433">Leucine-rich repeat</keyword>
<dbReference type="STRING" id="1064592.G0VJM4"/>
<feature type="region of interest" description="Disordered" evidence="3">
    <location>
        <begin position="1"/>
        <end position="24"/>
    </location>
</feature>
<dbReference type="FunCoup" id="G0VJM4">
    <property type="interactions" value="236"/>
</dbReference>